<evidence type="ECO:0000256" key="2">
    <source>
        <dbReference type="ARBA" id="ARBA00005594"/>
    </source>
</evidence>
<accession>A0AAV2BX02</accession>
<keyword evidence="17" id="KW-1185">Reference proteome</keyword>
<comment type="caution">
    <text evidence="16">The sequence shown here is derived from an EMBL/GenBank/DDBJ whole genome shotgun (WGS) entry which is preliminary data.</text>
</comment>
<dbReference type="GO" id="GO:0002161">
    <property type="term" value="F:aminoacyl-tRNA deacylase activity"/>
    <property type="evidence" value="ECO:0007669"/>
    <property type="project" value="InterPro"/>
</dbReference>
<dbReference type="SUPFAM" id="SSF50677">
    <property type="entry name" value="ValRS/IleRS/LeuRS editing domain"/>
    <property type="match status" value="1"/>
</dbReference>
<dbReference type="SUPFAM" id="SSF52374">
    <property type="entry name" value="Nucleotidylyl transferase"/>
    <property type="match status" value="1"/>
</dbReference>
<keyword evidence="4" id="KW-0963">Cytoplasm</keyword>
<feature type="domain" description="Methionyl/Valyl/Leucyl/Isoleucyl-tRNA synthetase anticodon-binding" evidence="15">
    <location>
        <begin position="746"/>
        <end position="895"/>
    </location>
</feature>
<comment type="subcellular location">
    <subcellularLocation>
        <location evidence="1">Cytoplasm</location>
    </subcellularLocation>
</comment>
<dbReference type="Pfam" id="PF00133">
    <property type="entry name" value="tRNA-synt_1"/>
    <property type="match status" value="1"/>
</dbReference>
<reference evidence="16 17" key="1">
    <citation type="submission" date="2024-04" db="EMBL/GenBank/DDBJ databases">
        <authorList>
            <person name="Rising A."/>
            <person name="Reimegard J."/>
            <person name="Sonavane S."/>
            <person name="Akerstrom W."/>
            <person name="Nylinder S."/>
            <person name="Hedman E."/>
            <person name="Kallberg Y."/>
        </authorList>
    </citation>
    <scope>NUCLEOTIDE SEQUENCE [LARGE SCALE GENOMIC DNA]</scope>
</reference>
<evidence type="ECO:0000259" key="15">
    <source>
        <dbReference type="Pfam" id="PF08264"/>
    </source>
</evidence>
<dbReference type="Gene3D" id="1.10.287.380">
    <property type="entry name" value="Valyl-tRNA synthetase, C-terminal domain"/>
    <property type="match status" value="1"/>
</dbReference>
<evidence type="ECO:0000256" key="13">
    <source>
        <dbReference type="RuleBase" id="RU363035"/>
    </source>
</evidence>
<evidence type="ECO:0000256" key="4">
    <source>
        <dbReference type="ARBA" id="ARBA00022490"/>
    </source>
</evidence>
<dbReference type="PROSITE" id="PS00178">
    <property type="entry name" value="AA_TRNA_LIGASE_I"/>
    <property type="match status" value="1"/>
</dbReference>
<gene>
    <name evidence="16" type="ORF">LARSCL_LOCUS21929</name>
</gene>
<dbReference type="FunFam" id="3.40.50.620:FF:000078">
    <property type="entry name" value="Valine--tRNA ligase, mitochondrial"/>
    <property type="match status" value="1"/>
</dbReference>
<dbReference type="GO" id="GO:0005829">
    <property type="term" value="C:cytosol"/>
    <property type="evidence" value="ECO:0007669"/>
    <property type="project" value="TreeGrafter"/>
</dbReference>
<feature type="domain" description="Aminoacyl-tRNA synthetase class Ia" evidence="14">
    <location>
        <begin position="73"/>
        <end position="688"/>
    </location>
</feature>
<dbReference type="InterPro" id="IPR033705">
    <property type="entry name" value="Anticodon_Ia_Val"/>
</dbReference>
<dbReference type="InterPro" id="IPR009080">
    <property type="entry name" value="tRNAsynth_Ia_anticodon-bd"/>
</dbReference>
<evidence type="ECO:0000256" key="9">
    <source>
        <dbReference type="ARBA" id="ARBA00023146"/>
    </source>
</evidence>
<name>A0AAV2BX02_9ARAC</name>
<dbReference type="PANTHER" id="PTHR11946:SF109">
    <property type="entry name" value="VALINE--TRNA LIGASE"/>
    <property type="match status" value="1"/>
</dbReference>
<evidence type="ECO:0000256" key="10">
    <source>
        <dbReference type="ARBA" id="ARBA00024407"/>
    </source>
</evidence>
<dbReference type="EC" id="6.1.1.9" evidence="3"/>
<comment type="catalytic activity">
    <reaction evidence="12">
        <text>tRNA(Val) + L-valine + ATP = L-valyl-tRNA(Val) + AMP + diphosphate</text>
        <dbReference type="Rhea" id="RHEA:10704"/>
        <dbReference type="Rhea" id="RHEA-COMP:9672"/>
        <dbReference type="Rhea" id="RHEA-COMP:9708"/>
        <dbReference type="ChEBI" id="CHEBI:30616"/>
        <dbReference type="ChEBI" id="CHEBI:33019"/>
        <dbReference type="ChEBI" id="CHEBI:57762"/>
        <dbReference type="ChEBI" id="CHEBI:78442"/>
        <dbReference type="ChEBI" id="CHEBI:78537"/>
        <dbReference type="ChEBI" id="CHEBI:456215"/>
        <dbReference type="EC" id="6.1.1.9"/>
    </reaction>
</comment>
<dbReference type="CDD" id="cd00817">
    <property type="entry name" value="ValRS_core"/>
    <property type="match status" value="1"/>
</dbReference>
<evidence type="ECO:0000256" key="11">
    <source>
        <dbReference type="ARBA" id="ARBA00029936"/>
    </source>
</evidence>
<dbReference type="EMBL" id="CAXIEN010000554">
    <property type="protein sequence ID" value="CAL1300410.1"/>
    <property type="molecule type" value="Genomic_DNA"/>
</dbReference>
<sequence length="1038" mass="119763">MLLNPTMFFKLTKCFQSKASFYTLNKAYLQFHPGSNYCLSHVAKYTEIKYALKKDLSGPYPVAYEPKEVEKGWYEYWEKNGLFYEEARNDDGPCDQRPEFCLVLPPPNVTGNLHIGHTLTVTIQDCISRWRRMRGEKVIWIPGFDHGGIATQTIVEKKLLKEKKITKQELGRENFLNEINEWKAVTQKNIEAQLKLLGASLDFRKSLFTLDANSSKAVAKVFIDLFEDNLIYRKEKLVNWSSQIRSVISDIEVDHLEIPQKKKVRIPGLKDPVELGLMDYFYYPVENSDQKILVATTRLETMLGDSAVAVNSTDTRYSHLMGKCVKHPYTGENLPIIFDESVNKDFGTGVMKVTPAHDNKDYELGIKHKLKMCDILADDGTINMDIENFQGKHRLVVRSLLRKSLFEKGLYKEAKSHSMTVPFCSRSGDIVEPRLKDQWYLDCSEMGQKAVEAVKNQNLRFIPDHHEKVWFEWFRHLRDWCISRQLWWGHQIPAYKIHHNSDKSEKDLWISATCEKEAIEKASKKYDLDPKTIKAVQDTDVLDTWFSSALYPLTALGWPSQEEYLKKYYPLNLMETGFDILFFWVARMIMLGEHITGKLPFTEVLLHGMVCDSHGRKMTKSLGNTIDPLDVINGVSLESLLQRVKDCQDSLTPEEVKLLLNANKQNFPNGIPECGTDGLRFSLLTHDIQNQRISIDVKSIRICRHFCNKIWQGFRLFTRAIENCSRESLTPLSTEEVLNLKESDVDRWILSRLAGLVVVSNTHFEKYEFHLTANAIRQFWVQNFCDVYIEYAKPALLESEERRLFICRVLLTCIETFLKIISPMMPFLSEELYQRLFFLANIEPHPSVSLVKYPTPDQYSGWRNTMLEADVHTVTELVGVARSLKSKHGATQMRPAVVVAVEEENTLAALNPFSDLMALLAKLESVTFHLTQAQEFFEQYPQDSWLFETCEHGITVIMDMGEKLKTNADNFNKLDRIREELTRLNKMLSDSDYRKNAPLSVQEKAMAKKASLEGELQKLLNYYGRKESEKVSKDSSAS</sequence>
<evidence type="ECO:0000259" key="14">
    <source>
        <dbReference type="Pfam" id="PF00133"/>
    </source>
</evidence>
<evidence type="ECO:0000313" key="16">
    <source>
        <dbReference type="EMBL" id="CAL1300410.1"/>
    </source>
</evidence>
<organism evidence="16 17">
    <name type="scientific">Larinioides sclopetarius</name>
    <dbReference type="NCBI Taxonomy" id="280406"/>
    <lineage>
        <taxon>Eukaryota</taxon>
        <taxon>Metazoa</taxon>
        <taxon>Ecdysozoa</taxon>
        <taxon>Arthropoda</taxon>
        <taxon>Chelicerata</taxon>
        <taxon>Arachnida</taxon>
        <taxon>Araneae</taxon>
        <taxon>Araneomorphae</taxon>
        <taxon>Entelegynae</taxon>
        <taxon>Araneoidea</taxon>
        <taxon>Araneidae</taxon>
        <taxon>Larinioides</taxon>
    </lineage>
</organism>
<comment type="similarity">
    <text evidence="2 13">Belongs to the class-I aminoacyl-tRNA synthetase family.</text>
</comment>
<keyword evidence="9 13" id="KW-0030">Aminoacyl-tRNA synthetase</keyword>
<evidence type="ECO:0000256" key="8">
    <source>
        <dbReference type="ARBA" id="ARBA00022917"/>
    </source>
</evidence>
<dbReference type="Gene3D" id="3.40.50.620">
    <property type="entry name" value="HUPs"/>
    <property type="match status" value="2"/>
</dbReference>
<dbReference type="InterPro" id="IPR037118">
    <property type="entry name" value="Val-tRNA_synth_C_sf"/>
</dbReference>
<dbReference type="FunFam" id="3.40.50.620:FF:000020">
    <property type="entry name" value="Valine--tRNA ligase, mitochondrial"/>
    <property type="match status" value="1"/>
</dbReference>
<dbReference type="SUPFAM" id="SSF47323">
    <property type="entry name" value="Anticodon-binding domain of a subclass of class I aminoacyl-tRNA synthetases"/>
    <property type="match status" value="1"/>
</dbReference>
<keyword evidence="7 13" id="KW-0067">ATP-binding</keyword>
<dbReference type="InterPro" id="IPR014729">
    <property type="entry name" value="Rossmann-like_a/b/a_fold"/>
</dbReference>
<evidence type="ECO:0000256" key="1">
    <source>
        <dbReference type="ARBA" id="ARBA00004496"/>
    </source>
</evidence>
<evidence type="ECO:0000313" key="17">
    <source>
        <dbReference type="Proteomes" id="UP001497382"/>
    </source>
</evidence>
<evidence type="ECO:0000256" key="5">
    <source>
        <dbReference type="ARBA" id="ARBA00022598"/>
    </source>
</evidence>
<keyword evidence="6 13" id="KW-0547">Nucleotide-binding</keyword>
<evidence type="ECO:0000256" key="3">
    <source>
        <dbReference type="ARBA" id="ARBA00013169"/>
    </source>
</evidence>
<keyword evidence="5 13" id="KW-0436">Ligase</keyword>
<dbReference type="InterPro" id="IPR002303">
    <property type="entry name" value="Valyl-tRNA_ligase"/>
</dbReference>
<dbReference type="NCBIfam" id="TIGR00422">
    <property type="entry name" value="valS"/>
    <property type="match status" value="1"/>
</dbReference>
<dbReference type="NCBIfam" id="NF004349">
    <property type="entry name" value="PRK05729.1"/>
    <property type="match status" value="1"/>
</dbReference>
<dbReference type="PANTHER" id="PTHR11946">
    <property type="entry name" value="VALYL-TRNA SYNTHETASES"/>
    <property type="match status" value="1"/>
</dbReference>
<dbReference type="Pfam" id="PF08264">
    <property type="entry name" value="Anticodon_1"/>
    <property type="match status" value="1"/>
</dbReference>
<dbReference type="CDD" id="cd07962">
    <property type="entry name" value="Anticodon_Ia_Val"/>
    <property type="match status" value="1"/>
</dbReference>
<dbReference type="InterPro" id="IPR002300">
    <property type="entry name" value="aa-tRNA-synth_Ia"/>
</dbReference>
<evidence type="ECO:0000256" key="7">
    <source>
        <dbReference type="ARBA" id="ARBA00022840"/>
    </source>
</evidence>
<dbReference type="InterPro" id="IPR001412">
    <property type="entry name" value="aa-tRNA-synth_I_CS"/>
</dbReference>
<dbReference type="Gene3D" id="1.10.730.10">
    <property type="entry name" value="Isoleucyl-tRNA Synthetase, Domain 1"/>
    <property type="match status" value="1"/>
</dbReference>
<dbReference type="PRINTS" id="PR00986">
    <property type="entry name" value="TRNASYNTHVAL"/>
</dbReference>
<dbReference type="AlphaFoldDB" id="A0AAV2BX02"/>
<dbReference type="GO" id="GO:0006438">
    <property type="term" value="P:valyl-tRNA aminoacylation"/>
    <property type="evidence" value="ECO:0007669"/>
    <property type="project" value="InterPro"/>
</dbReference>
<dbReference type="InterPro" id="IPR009008">
    <property type="entry name" value="Val/Leu/Ile-tRNA-synth_edit"/>
</dbReference>
<evidence type="ECO:0000256" key="12">
    <source>
        <dbReference type="ARBA" id="ARBA00047552"/>
    </source>
</evidence>
<dbReference type="InterPro" id="IPR013155">
    <property type="entry name" value="M/V/L/I-tRNA-synth_anticd-bd"/>
</dbReference>
<dbReference type="Proteomes" id="UP001497382">
    <property type="component" value="Unassembled WGS sequence"/>
</dbReference>
<dbReference type="GO" id="GO:0005524">
    <property type="term" value="F:ATP binding"/>
    <property type="evidence" value="ECO:0007669"/>
    <property type="project" value="UniProtKB-KW"/>
</dbReference>
<protein>
    <recommendedName>
        <fullName evidence="10">Valine--tRNA ligase</fullName>
        <ecNumber evidence="3">6.1.1.9</ecNumber>
    </recommendedName>
    <alternativeName>
        <fullName evidence="11">Valyl-tRNA synthetase</fullName>
    </alternativeName>
</protein>
<keyword evidence="8 13" id="KW-0648">Protein biosynthesis</keyword>
<dbReference type="GO" id="GO:0004832">
    <property type="term" value="F:valine-tRNA ligase activity"/>
    <property type="evidence" value="ECO:0007669"/>
    <property type="project" value="UniProtKB-EC"/>
</dbReference>
<evidence type="ECO:0000256" key="6">
    <source>
        <dbReference type="ARBA" id="ARBA00022741"/>
    </source>
</evidence>
<proteinExistence type="inferred from homology"/>